<evidence type="ECO:0000256" key="3">
    <source>
        <dbReference type="ARBA" id="ARBA00023163"/>
    </source>
</evidence>
<feature type="domain" description="HTH araC/xylS-type" evidence="4">
    <location>
        <begin position="223"/>
        <end position="320"/>
    </location>
</feature>
<reference evidence="5 6" key="1">
    <citation type="submission" date="2011-10" db="EMBL/GenBank/DDBJ databases">
        <title>The Genome Sequence of Enterococcus saccharolyticus 30_1.</title>
        <authorList>
            <consortium name="The Broad Institute Genome Sequencing Platform"/>
            <person name="Earl A."/>
            <person name="Ward D."/>
            <person name="Feldgarden M."/>
            <person name="Gevers D."/>
            <person name="Daigneault M."/>
            <person name="Strauss J."/>
            <person name="Allen-Vercoe E."/>
            <person name="Young S.K."/>
            <person name="Zeng Q."/>
            <person name="Gargeya S."/>
            <person name="Fitzgerald M."/>
            <person name="Haas B."/>
            <person name="Abouelleil A."/>
            <person name="Alvarado L."/>
            <person name="Arachchi H.M."/>
            <person name="Berlin A."/>
            <person name="Brown A."/>
            <person name="Chapman S.B."/>
            <person name="Chen Z."/>
            <person name="Dunbar C."/>
            <person name="Freedman E."/>
            <person name="Gearin G."/>
            <person name="Gellesch M."/>
            <person name="Goldberg J."/>
            <person name="Griggs A."/>
            <person name="Gujja S."/>
            <person name="Heiman D."/>
            <person name="Howarth C."/>
            <person name="Larson L."/>
            <person name="Lui A."/>
            <person name="MacDonald P.J.P."/>
            <person name="Montmayeur A."/>
            <person name="Murphy C."/>
            <person name="Neiman D."/>
            <person name="Pearson M."/>
            <person name="Priest M."/>
            <person name="Roberts A."/>
            <person name="Saif S."/>
            <person name="Shea T."/>
            <person name="Shenoy N."/>
            <person name="Sisk P."/>
            <person name="Stolte C."/>
            <person name="Sykes S."/>
            <person name="Wortman J."/>
            <person name="Nusbaum C."/>
            <person name="Birren B."/>
        </authorList>
    </citation>
    <scope>NUCLEOTIDE SEQUENCE [LARGE SCALE GENOMIC DNA]</scope>
    <source>
        <strain evidence="5 6">30_1</strain>
    </source>
</reference>
<dbReference type="Pfam" id="PF12833">
    <property type="entry name" value="HTH_18"/>
    <property type="match status" value="1"/>
</dbReference>
<dbReference type="GO" id="GO:0043565">
    <property type="term" value="F:sequence-specific DNA binding"/>
    <property type="evidence" value="ECO:0007669"/>
    <property type="project" value="InterPro"/>
</dbReference>
<dbReference type="SUPFAM" id="SSF51182">
    <property type="entry name" value="RmlC-like cupins"/>
    <property type="match status" value="1"/>
</dbReference>
<sequence length="325" mass="37850">MESLIKLFDIEDRIEAQQRTTGKNINEMNLDYHGSVIPKIPVNDFFEEGSIYINKHHRYSYTPAHTHSFIEMNYLLRGCCRQKINGEAWRFTEQQLIIMDTEVIQQIDYVGKDDLILNILIDKHTLQTELELLNHLPASSNPVTDFFLNAAKKDSVHNTFLVFDLKEHAIINQLLFLMIHKFYLKEIFYHRSLSLLLGSCLLELAAIPSLNELSLTSQRNDLAALLKYINDHYTTITLKKLATEFGYNQNYLGNMLKTKTGATFQEMIDQKRLIEAQRLLRESSMTIDTIAENLGYKSTPSLFKLFQNKMQMTPTQYRHFSKKVN</sequence>
<comment type="caution">
    <text evidence="5">The sequence shown here is derived from an EMBL/GenBank/DDBJ whole genome shotgun (WGS) entry which is preliminary data.</text>
</comment>
<dbReference type="SMART" id="SM00342">
    <property type="entry name" value="HTH_ARAC"/>
    <property type="match status" value="1"/>
</dbReference>
<dbReference type="PANTHER" id="PTHR43280">
    <property type="entry name" value="ARAC-FAMILY TRANSCRIPTIONAL REGULATOR"/>
    <property type="match status" value="1"/>
</dbReference>
<gene>
    <name evidence="5" type="ORF">HMPREF9478_02394</name>
</gene>
<dbReference type="EMBL" id="ADLY01000041">
    <property type="protein sequence ID" value="EHG27184.1"/>
    <property type="molecule type" value="Genomic_DNA"/>
</dbReference>
<dbReference type="AlphaFoldDB" id="A0AA87FEN8"/>
<dbReference type="InterPro" id="IPR009057">
    <property type="entry name" value="Homeodomain-like_sf"/>
</dbReference>
<evidence type="ECO:0000313" key="6">
    <source>
        <dbReference type="Proteomes" id="UP000004393"/>
    </source>
</evidence>
<organism evidence="5 6">
    <name type="scientific">Enterococcus saccharolyticus 30_1</name>
    <dbReference type="NCBI Taxonomy" id="742813"/>
    <lineage>
        <taxon>Bacteria</taxon>
        <taxon>Bacillati</taxon>
        <taxon>Bacillota</taxon>
        <taxon>Bacilli</taxon>
        <taxon>Lactobacillales</taxon>
        <taxon>Enterococcaceae</taxon>
        <taxon>Enterococcus</taxon>
    </lineage>
</organism>
<evidence type="ECO:0000256" key="1">
    <source>
        <dbReference type="ARBA" id="ARBA00023015"/>
    </source>
</evidence>
<keyword evidence="1" id="KW-0805">Transcription regulation</keyword>
<dbReference type="RefSeq" id="WP_005472673.1">
    <property type="nucleotide sequence ID" value="NZ_JH376942.1"/>
</dbReference>
<dbReference type="GO" id="GO:0003700">
    <property type="term" value="F:DNA-binding transcription factor activity"/>
    <property type="evidence" value="ECO:0007669"/>
    <property type="project" value="InterPro"/>
</dbReference>
<dbReference type="Gene3D" id="1.10.10.60">
    <property type="entry name" value="Homeodomain-like"/>
    <property type="match status" value="2"/>
</dbReference>
<name>A0AA87FEN8_9ENTE</name>
<protein>
    <recommendedName>
        <fullName evidence="4">HTH araC/xylS-type domain-containing protein</fullName>
    </recommendedName>
</protein>
<evidence type="ECO:0000259" key="4">
    <source>
        <dbReference type="PROSITE" id="PS01124"/>
    </source>
</evidence>
<dbReference type="InterPro" id="IPR018062">
    <property type="entry name" value="HTH_AraC-typ_CS"/>
</dbReference>
<evidence type="ECO:0000313" key="5">
    <source>
        <dbReference type="EMBL" id="EHG27184.1"/>
    </source>
</evidence>
<evidence type="ECO:0000256" key="2">
    <source>
        <dbReference type="ARBA" id="ARBA00023125"/>
    </source>
</evidence>
<dbReference type="SUPFAM" id="SSF46689">
    <property type="entry name" value="Homeodomain-like"/>
    <property type="match status" value="1"/>
</dbReference>
<keyword evidence="2" id="KW-0238">DNA-binding</keyword>
<keyword evidence="3" id="KW-0804">Transcription</keyword>
<proteinExistence type="predicted"/>
<dbReference type="InterPro" id="IPR011051">
    <property type="entry name" value="RmlC_Cupin_sf"/>
</dbReference>
<accession>A0AA87FEN8</accession>
<dbReference type="PROSITE" id="PS01124">
    <property type="entry name" value="HTH_ARAC_FAMILY_2"/>
    <property type="match status" value="1"/>
</dbReference>
<dbReference type="Proteomes" id="UP000004393">
    <property type="component" value="Unassembled WGS sequence"/>
</dbReference>
<keyword evidence="6" id="KW-1185">Reference proteome</keyword>
<dbReference type="PROSITE" id="PS00041">
    <property type="entry name" value="HTH_ARAC_FAMILY_1"/>
    <property type="match status" value="1"/>
</dbReference>
<dbReference type="InterPro" id="IPR018060">
    <property type="entry name" value="HTH_AraC"/>
</dbReference>
<dbReference type="InterPro" id="IPR014710">
    <property type="entry name" value="RmlC-like_jellyroll"/>
</dbReference>
<dbReference type="Gene3D" id="2.60.120.10">
    <property type="entry name" value="Jelly Rolls"/>
    <property type="match status" value="1"/>
</dbReference>
<dbReference type="PANTHER" id="PTHR43280:SF28">
    <property type="entry name" value="HTH-TYPE TRANSCRIPTIONAL ACTIVATOR RHAS"/>
    <property type="match status" value="1"/>
</dbReference>